<accession>A0A834WL89</accession>
<dbReference type="EMBL" id="JAAIUW010000007">
    <property type="protein sequence ID" value="KAF7823431.1"/>
    <property type="molecule type" value="Genomic_DNA"/>
</dbReference>
<dbReference type="AlphaFoldDB" id="A0A834WL89"/>
<protein>
    <submittedName>
        <fullName evidence="1">Uncharacterized protein</fullName>
    </submittedName>
</protein>
<evidence type="ECO:0000313" key="1">
    <source>
        <dbReference type="EMBL" id="KAF7823431.1"/>
    </source>
</evidence>
<proteinExistence type="predicted"/>
<dbReference type="Proteomes" id="UP000634136">
    <property type="component" value="Unassembled WGS sequence"/>
</dbReference>
<comment type="caution">
    <text evidence="1">The sequence shown here is derived from an EMBL/GenBank/DDBJ whole genome shotgun (WGS) entry which is preliminary data.</text>
</comment>
<name>A0A834WL89_9FABA</name>
<organism evidence="1 2">
    <name type="scientific">Senna tora</name>
    <dbReference type="NCBI Taxonomy" id="362788"/>
    <lineage>
        <taxon>Eukaryota</taxon>
        <taxon>Viridiplantae</taxon>
        <taxon>Streptophyta</taxon>
        <taxon>Embryophyta</taxon>
        <taxon>Tracheophyta</taxon>
        <taxon>Spermatophyta</taxon>
        <taxon>Magnoliopsida</taxon>
        <taxon>eudicotyledons</taxon>
        <taxon>Gunneridae</taxon>
        <taxon>Pentapetalae</taxon>
        <taxon>rosids</taxon>
        <taxon>fabids</taxon>
        <taxon>Fabales</taxon>
        <taxon>Fabaceae</taxon>
        <taxon>Caesalpinioideae</taxon>
        <taxon>Cassia clade</taxon>
        <taxon>Senna</taxon>
    </lineage>
</organism>
<evidence type="ECO:0000313" key="2">
    <source>
        <dbReference type="Proteomes" id="UP000634136"/>
    </source>
</evidence>
<reference evidence="1" key="1">
    <citation type="submission" date="2020-09" db="EMBL/GenBank/DDBJ databases">
        <title>Genome-Enabled Discovery of Anthraquinone Biosynthesis in Senna tora.</title>
        <authorList>
            <person name="Kang S.-H."/>
            <person name="Pandey R.P."/>
            <person name="Lee C.-M."/>
            <person name="Sim J.-S."/>
            <person name="Jeong J.-T."/>
            <person name="Choi B.-S."/>
            <person name="Jung M."/>
            <person name="Ginzburg D."/>
            <person name="Zhao K."/>
            <person name="Won S.Y."/>
            <person name="Oh T.-J."/>
            <person name="Yu Y."/>
            <person name="Kim N.-H."/>
            <person name="Lee O.R."/>
            <person name="Lee T.-H."/>
            <person name="Bashyal P."/>
            <person name="Kim T.-S."/>
            <person name="Lee W.-H."/>
            <person name="Kawkins C."/>
            <person name="Kim C.-K."/>
            <person name="Kim J.S."/>
            <person name="Ahn B.O."/>
            <person name="Rhee S.Y."/>
            <person name="Sohng J.K."/>
        </authorList>
    </citation>
    <scope>NUCLEOTIDE SEQUENCE</scope>
    <source>
        <tissue evidence="1">Leaf</tissue>
    </source>
</reference>
<gene>
    <name evidence="1" type="ORF">G2W53_021575</name>
</gene>
<keyword evidence="2" id="KW-1185">Reference proteome</keyword>
<sequence length="40" mass="4616">MGKRLAARLRKVGDNDVPLEKTCKRQSNRKWRCSGCLFHG</sequence>